<dbReference type="PANTHER" id="PTHR32305:SF15">
    <property type="entry name" value="PROTEIN RHSA-RELATED"/>
    <property type="match status" value="1"/>
</dbReference>
<dbReference type="AlphaFoldDB" id="A0A1S8NHI5"/>
<comment type="caution">
    <text evidence="3">The sequence shown here is derived from an EMBL/GenBank/DDBJ whole genome shotgun (WGS) entry which is preliminary data.</text>
</comment>
<evidence type="ECO:0000313" key="3">
    <source>
        <dbReference type="EMBL" id="OOM15890.1"/>
    </source>
</evidence>
<dbReference type="Pfam" id="PF25023">
    <property type="entry name" value="TEN_YD-shell"/>
    <property type="match status" value="1"/>
</dbReference>
<dbReference type="EMBL" id="LZYZ01000001">
    <property type="protein sequence ID" value="OOM15890.1"/>
    <property type="molecule type" value="Genomic_DNA"/>
</dbReference>
<evidence type="ECO:0000259" key="2">
    <source>
        <dbReference type="Pfam" id="PF25023"/>
    </source>
</evidence>
<dbReference type="NCBIfam" id="TIGR03696">
    <property type="entry name" value="Rhs_assc_core"/>
    <property type="match status" value="1"/>
</dbReference>
<evidence type="ECO:0000313" key="4">
    <source>
        <dbReference type="Proteomes" id="UP000191154"/>
    </source>
</evidence>
<dbReference type="PANTHER" id="PTHR32305">
    <property type="match status" value="1"/>
</dbReference>
<dbReference type="Gene3D" id="2.180.10.10">
    <property type="entry name" value="RHS repeat-associated core"/>
    <property type="match status" value="1"/>
</dbReference>
<reference evidence="3 4" key="1">
    <citation type="submission" date="2016-05" db="EMBL/GenBank/DDBJ databases">
        <title>Microbial solvent formation.</title>
        <authorList>
            <person name="Poehlein A."/>
            <person name="Montoya Solano J.D."/>
            <person name="Flitsch S."/>
            <person name="Krabben P."/>
            <person name="Duerre P."/>
            <person name="Daniel R."/>
        </authorList>
    </citation>
    <scope>NUCLEOTIDE SEQUENCE [LARGE SCALE GENOMIC DNA]</scope>
    <source>
        <strain evidence="3 4">L1-8</strain>
    </source>
</reference>
<keyword evidence="1" id="KW-0677">Repeat</keyword>
<dbReference type="Proteomes" id="UP000191154">
    <property type="component" value="Unassembled WGS sequence"/>
</dbReference>
<organism evidence="3 4">
    <name type="scientific">Clostridium saccharobutylicum</name>
    <dbReference type="NCBI Taxonomy" id="169679"/>
    <lineage>
        <taxon>Bacteria</taxon>
        <taxon>Bacillati</taxon>
        <taxon>Bacillota</taxon>
        <taxon>Clostridia</taxon>
        <taxon>Eubacteriales</taxon>
        <taxon>Clostridiaceae</taxon>
        <taxon>Clostridium</taxon>
    </lineage>
</organism>
<dbReference type="InterPro" id="IPR022385">
    <property type="entry name" value="Rhs_assc_core"/>
</dbReference>
<dbReference type="EC" id="3.1.-.-" evidence="3"/>
<accession>A0A1S8NHI5</accession>
<dbReference type="RefSeq" id="WP_242949851.1">
    <property type="nucleotide sequence ID" value="NZ_LZYZ01000001.1"/>
</dbReference>
<feature type="domain" description="Teneurin-like YD-shell" evidence="2">
    <location>
        <begin position="4"/>
        <end position="93"/>
    </location>
</feature>
<name>A0A1S8NHI5_CLOSA</name>
<dbReference type="GO" id="GO:0016787">
    <property type="term" value="F:hydrolase activity"/>
    <property type="evidence" value="ECO:0007669"/>
    <property type="project" value="UniProtKB-KW"/>
</dbReference>
<keyword evidence="3" id="KW-0378">Hydrolase</keyword>
<sequence>MESKLNRYYYNVDEQGSTIFITDKNQQIKNEYYYDAFGRVLESKEEVHNGITYTGQQFDGITGQYYLRARFYNPVIGRFTQEDTYRGDGLNLYAYCKNNAVNYYDPSGYESASKARPYYSSEIPDGGVCGENSGNYLNKGVSNSEIDGAVQSIKEQKKDHILYGTSSSRKNTTAGHSWEVFFEGRKPSFGEIEPYIKKAYEGECTNQVFNTKAGIITKKLYKTNIDGNEVWLYIFERNGKISIEDAGVNLK</sequence>
<evidence type="ECO:0000256" key="1">
    <source>
        <dbReference type="ARBA" id="ARBA00022737"/>
    </source>
</evidence>
<dbReference type="InterPro" id="IPR056823">
    <property type="entry name" value="TEN-like_YD-shell"/>
</dbReference>
<protein>
    <submittedName>
        <fullName evidence="3">tRNA3(Ser)-specific nuclease WapA</fullName>
        <ecNumber evidence="3">3.1.-.-</ecNumber>
    </submittedName>
</protein>
<gene>
    <name evidence="3" type="primary">wapA_2</name>
    <name evidence="3" type="ORF">CLOSAC_01610</name>
</gene>
<dbReference type="InterPro" id="IPR050708">
    <property type="entry name" value="T6SS_VgrG/RHS"/>
</dbReference>
<proteinExistence type="predicted"/>